<dbReference type="InterPro" id="IPR036390">
    <property type="entry name" value="WH_DNA-bd_sf"/>
</dbReference>
<dbReference type="SUPFAM" id="SSF46785">
    <property type="entry name" value="Winged helix' DNA-binding domain"/>
    <property type="match status" value="1"/>
</dbReference>
<dbReference type="PANTHER" id="PTHR30126:SF39">
    <property type="entry name" value="HTH-TYPE TRANSCRIPTIONAL REGULATOR CYSL"/>
    <property type="match status" value="1"/>
</dbReference>
<dbReference type="EMBL" id="BKAL01000005">
    <property type="protein sequence ID" value="GEP69002.1"/>
    <property type="molecule type" value="Genomic_DNA"/>
</dbReference>
<evidence type="ECO:0000256" key="3">
    <source>
        <dbReference type="ARBA" id="ARBA00023125"/>
    </source>
</evidence>
<dbReference type="OrthoDB" id="9808620at2"/>
<dbReference type="PROSITE" id="PS50931">
    <property type="entry name" value="HTH_LYSR"/>
    <property type="match status" value="1"/>
</dbReference>
<dbReference type="GO" id="GO:0003700">
    <property type="term" value="F:DNA-binding transcription factor activity"/>
    <property type="evidence" value="ECO:0007669"/>
    <property type="project" value="InterPro"/>
</dbReference>
<proteinExistence type="inferred from homology"/>
<dbReference type="PANTHER" id="PTHR30126">
    <property type="entry name" value="HTH-TYPE TRANSCRIPTIONAL REGULATOR"/>
    <property type="match status" value="1"/>
</dbReference>
<dbReference type="Gene3D" id="1.10.10.10">
    <property type="entry name" value="Winged helix-like DNA-binding domain superfamily/Winged helix DNA-binding domain"/>
    <property type="match status" value="1"/>
</dbReference>
<keyword evidence="3" id="KW-0238">DNA-binding</keyword>
<dbReference type="GO" id="GO:0000976">
    <property type="term" value="F:transcription cis-regulatory region binding"/>
    <property type="evidence" value="ECO:0007669"/>
    <property type="project" value="TreeGrafter"/>
</dbReference>
<organism evidence="6 7">
    <name type="scientific">Cellulomonas soli</name>
    <dbReference type="NCBI Taxonomy" id="931535"/>
    <lineage>
        <taxon>Bacteria</taxon>
        <taxon>Bacillati</taxon>
        <taxon>Actinomycetota</taxon>
        <taxon>Actinomycetes</taxon>
        <taxon>Micrococcales</taxon>
        <taxon>Cellulomonadaceae</taxon>
        <taxon>Cellulomonas</taxon>
    </lineage>
</organism>
<dbReference type="Pfam" id="PF00126">
    <property type="entry name" value="HTH_1"/>
    <property type="match status" value="1"/>
</dbReference>
<keyword evidence="4" id="KW-0804">Transcription</keyword>
<dbReference type="InterPro" id="IPR005119">
    <property type="entry name" value="LysR_subst-bd"/>
</dbReference>
<evidence type="ECO:0000259" key="5">
    <source>
        <dbReference type="PROSITE" id="PS50931"/>
    </source>
</evidence>
<name>A0A512PCZ2_9CELL</name>
<keyword evidence="7" id="KW-1185">Reference proteome</keyword>
<comment type="caution">
    <text evidence="6">The sequence shown here is derived from an EMBL/GenBank/DDBJ whole genome shotgun (WGS) entry which is preliminary data.</text>
</comment>
<evidence type="ECO:0000313" key="7">
    <source>
        <dbReference type="Proteomes" id="UP000321798"/>
    </source>
</evidence>
<feature type="domain" description="HTH lysR-type" evidence="5">
    <location>
        <begin position="11"/>
        <end position="66"/>
    </location>
</feature>
<gene>
    <name evidence="6" type="ORF">CSO01_17170</name>
</gene>
<evidence type="ECO:0000256" key="2">
    <source>
        <dbReference type="ARBA" id="ARBA00023015"/>
    </source>
</evidence>
<comment type="similarity">
    <text evidence="1">Belongs to the LysR transcriptional regulatory family.</text>
</comment>
<dbReference type="AlphaFoldDB" id="A0A512PCZ2"/>
<dbReference type="InterPro" id="IPR000847">
    <property type="entry name" value="LysR_HTH_N"/>
</dbReference>
<keyword evidence="2" id="KW-0805">Transcription regulation</keyword>
<evidence type="ECO:0000313" key="6">
    <source>
        <dbReference type="EMBL" id="GEP69002.1"/>
    </source>
</evidence>
<dbReference type="PRINTS" id="PR00039">
    <property type="entry name" value="HTHLYSR"/>
</dbReference>
<evidence type="ECO:0000256" key="4">
    <source>
        <dbReference type="ARBA" id="ARBA00023163"/>
    </source>
</evidence>
<protein>
    <submittedName>
        <fullName evidence="6">LysR family transcriptional regulator</fullName>
    </submittedName>
</protein>
<dbReference type="RefSeq" id="WP_146952772.1">
    <property type="nucleotide sequence ID" value="NZ_BAABBJ010000003.1"/>
</dbReference>
<reference evidence="6 7" key="1">
    <citation type="submission" date="2019-07" db="EMBL/GenBank/DDBJ databases">
        <title>Whole genome shotgun sequence of Cellulomonas soli NBRC 109434.</title>
        <authorList>
            <person name="Hosoyama A."/>
            <person name="Uohara A."/>
            <person name="Ohji S."/>
            <person name="Ichikawa N."/>
        </authorList>
    </citation>
    <scope>NUCLEOTIDE SEQUENCE [LARGE SCALE GENOMIC DNA]</scope>
    <source>
        <strain evidence="6 7">NBRC 109434</strain>
    </source>
</reference>
<dbReference type="InterPro" id="IPR036388">
    <property type="entry name" value="WH-like_DNA-bd_sf"/>
</dbReference>
<dbReference type="Gene3D" id="3.40.190.10">
    <property type="entry name" value="Periplasmic binding protein-like II"/>
    <property type="match status" value="2"/>
</dbReference>
<sequence>MPPGPLERAPLAALEVFVAVGDHGSLSAAARALGVAQPSASAALRRLERRTGVALVTRAPSGTTLTDEGRRLLVRAAAVLRASDDFEAAASAERSQHAGHLVVAASMTIAEHLAPRWIAERTPGQAAVELLVANSRDVARAVLTGEAALGFVEGPDVDDALASRVVGTDELVVVVAPEHPWARRRRPVGALELSGTALAVRELGSGTRSTLERALAAAGAPAPRDIAQLGSTVAVKNLVRAGRHAAVLSRHAVHEEIAHAQLVAVEVDGIDLRRELRMVWSRGRQVPAAVEEFARVALRGLTDD</sequence>
<dbReference type="SUPFAM" id="SSF53850">
    <property type="entry name" value="Periplasmic binding protein-like II"/>
    <property type="match status" value="1"/>
</dbReference>
<dbReference type="Proteomes" id="UP000321798">
    <property type="component" value="Unassembled WGS sequence"/>
</dbReference>
<accession>A0A512PCZ2</accession>
<evidence type="ECO:0000256" key="1">
    <source>
        <dbReference type="ARBA" id="ARBA00009437"/>
    </source>
</evidence>
<dbReference type="Pfam" id="PF03466">
    <property type="entry name" value="LysR_substrate"/>
    <property type="match status" value="1"/>
</dbReference>